<keyword evidence="4 6" id="KW-1133">Transmembrane helix</keyword>
<dbReference type="PANTHER" id="PTHR33545:SF9">
    <property type="entry name" value="UPF0750 MEMBRANE PROTEIN YITE"/>
    <property type="match status" value="1"/>
</dbReference>
<dbReference type="PANTHER" id="PTHR33545">
    <property type="entry name" value="UPF0750 MEMBRANE PROTEIN YITT-RELATED"/>
    <property type="match status" value="1"/>
</dbReference>
<dbReference type="EMBL" id="JAIFZM010000021">
    <property type="protein sequence ID" value="MCG3421010.1"/>
    <property type="molecule type" value="Genomic_DNA"/>
</dbReference>
<evidence type="ECO:0000256" key="6">
    <source>
        <dbReference type="SAM" id="Phobius"/>
    </source>
</evidence>
<dbReference type="InterPro" id="IPR051461">
    <property type="entry name" value="UPF0750_membrane"/>
</dbReference>
<dbReference type="InterPro" id="IPR003740">
    <property type="entry name" value="YitT"/>
</dbReference>
<evidence type="ECO:0000256" key="2">
    <source>
        <dbReference type="ARBA" id="ARBA00022475"/>
    </source>
</evidence>
<feature type="transmembrane region" description="Helical" evidence="6">
    <location>
        <begin position="151"/>
        <end position="174"/>
    </location>
</feature>
<reference evidence="7 8" key="1">
    <citation type="journal article" date="2022" name="Evol. Bioinform. Online">
        <title>Draft Genome Sequence of Oceanobacillus jordanicus Strain GSFE11, a Halotolerant Plant Growth-Promoting Bacterial Endophyte Isolated From the Jordan Valley.</title>
        <authorList>
            <person name="Alhindi T."/>
            <person name="Albdaiwi R."/>
        </authorList>
    </citation>
    <scope>NUCLEOTIDE SEQUENCE [LARGE SCALE GENOMIC DNA]</scope>
    <source>
        <strain evidence="7 8">GSFE11</strain>
    </source>
</reference>
<comment type="subcellular location">
    <subcellularLocation>
        <location evidence="1">Cell membrane</location>
        <topology evidence="1">Multi-pass membrane protein</topology>
    </subcellularLocation>
</comment>
<feature type="transmembrane region" description="Helical" evidence="6">
    <location>
        <begin position="6"/>
        <end position="27"/>
    </location>
</feature>
<gene>
    <name evidence="7" type="ORF">K3T81_17825</name>
</gene>
<evidence type="ECO:0000313" key="7">
    <source>
        <dbReference type="EMBL" id="MCG3421010.1"/>
    </source>
</evidence>
<accession>A0AAW5BB16</accession>
<comment type="caution">
    <text evidence="7">The sequence shown here is derived from an EMBL/GenBank/DDBJ whole genome shotgun (WGS) entry which is preliminary data.</text>
</comment>
<keyword evidence="8" id="KW-1185">Reference proteome</keyword>
<organism evidence="7 8">
    <name type="scientific">Oceanobacillus jordanicus</name>
    <dbReference type="NCBI Taxonomy" id="2867266"/>
    <lineage>
        <taxon>Bacteria</taxon>
        <taxon>Bacillati</taxon>
        <taxon>Bacillota</taxon>
        <taxon>Bacilli</taxon>
        <taxon>Bacillales</taxon>
        <taxon>Bacillaceae</taxon>
        <taxon>Oceanobacillus</taxon>
    </lineage>
</organism>
<keyword evidence="3 6" id="KW-0812">Transmembrane</keyword>
<proteinExistence type="predicted"/>
<dbReference type="Pfam" id="PF02588">
    <property type="entry name" value="YitT_membrane"/>
    <property type="match status" value="1"/>
</dbReference>
<evidence type="ECO:0000256" key="5">
    <source>
        <dbReference type="ARBA" id="ARBA00023136"/>
    </source>
</evidence>
<keyword evidence="2" id="KW-1003">Cell membrane</keyword>
<evidence type="ECO:0000256" key="4">
    <source>
        <dbReference type="ARBA" id="ARBA00022989"/>
    </source>
</evidence>
<evidence type="ECO:0000256" key="3">
    <source>
        <dbReference type="ARBA" id="ARBA00022692"/>
    </source>
</evidence>
<evidence type="ECO:0000256" key="1">
    <source>
        <dbReference type="ARBA" id="ARBA00004651"/>
    </source>
</evidence>
<dbReference type="Proteomes" id="UP001199631">
    <property type="component" value="Unassembled WGS sequence"/>
</dbReference>
<name>A0AAW5BB16_9BACI</name>
<evidence type="ECO:0000313" key="8">
    <source>
        <dbReference type="Proteomes" id="UP001199631"/>
    </source>
</evidence>
<feature type="transmembrane region" description="Helical" evidence="6">
    <location>
        <begin position="74"/>
        <end position="92"/>
    </location>
</feature>
<keyword evidence="5 6" id="KW-0472">Membrane</keyword>
<sequence>MTHLLVKTIIVITGGSLQGMGMGLFLFPHFIPSGGAGGIAVLLTYWFHLNTGLALWLVNASMLLLAVKYLGKRVAVWTVIGITMTSVSILFFEQTFIIANRNLLLDFFCGSLLLGTGIGLLMRQGVSNGGVGVIALIVSNKRSISPGQPLFWINCCVFIFTAAIIDWKIILLALGSQWISTRMVNLICQLDFYQSYTISWRRK</sequence>
<protein>
    <submittedName>
        <fullName evidence="7">YitT family protein</fullName>
    </submittedName>
</protein>
<dbReference type="RefSeq" id="WP_238021890.1">
    <property type="nucleotide sequence ID" value="NZ_JAIFZM010000021.1"/>
</dbReference>
<dbReference type="AlphaFoldDB" id="A0AAW5BB16"/>
<feature type="transmembrane region" description="Helical" evidence="6">
    <location>
        <begin position="39"/>
        <end position="62"/>
    </location>
</feature>
<dbReference type="GO" id="GO:0005886">
    <property type="term" value="C:plasma membrane"/>
    <property type="evidence" value="ECO:0007669"/>
    <property type="project" value="UniProtKB-SubCell"/>
</dbReference>